<reference evidence="2 3" key="1">
    <citation type="submission" date="2016-10" db="EMBL/GenBank/DDBJ databases">
        <authorList>
            <person name="de Groot N.N."/>
        </authorList>
    </citation>
    <scope>NUCLEOTIDE SEQUENCE [LARGE SCALE GENOMIC DNA]</scope>
    <source>
        <strain evidence="2 3">Vu-144</strain>
    </source>
</reference>
<dbReference type="OrthoDB" id="978645at2"/>
<dbReference type="STRING" id="551991.SAMN05192529_11031"/>
<protein>
    <recommendedName>
        <fullName evidence="4">Outer membrane protein beta-barrel domain-containing protein</fullName>
    </recommendedName>
</protein>
<feature type="chain" id="PRO_5011616100" description="Outer membrane protein beta-barrel domain-containing protein" evidence="1">
    <location>
        <begin position="23"/>
        <end position="153"/>
    </location>
</feature>
<dbReference type="RefSeq" id="WP_091397440.1">
    <property type="nucleotide sequence ID" value="NZ_FNQY01000010.1"/>
</dbReference>
<sequence length="153" mass="16491">MKKILLALSAMLLIGAAQSLKAQSYRTAGGLFIDFGNGATLVGPHVKHFINQNGAIQGMVLFGNGLTALGVEYSYNEPIRNAAGLMWNVGVGPQAAFGDGSTDFLVRPALGLEYKVPNAPINFGFDWRPAWQLTHGSDFEAGRFGIAFRYVFH</sequence>
<evidence type="ECO:0000313" key="2">
    <source>
        <dbReference type="EMBL" id="SEA18898.1"/>
    </source>
</evidence>
<name>A0A1H3Z5W4_9BACT</name>
<keyword evidence="1" id="KW-0732">Signal</keyword>
<gene>
    <name evidence="2" type="ORF">SAMN05192529_11031</name>
</gene>
<feature type="signal peptide" evidence="1">
    <location>
        <begin position="1"/>
        <end position="22"/>
    </location>
</feature>
<evidence type="ECO:0008006" key="4">
    <source>
        <dbReference type="Google" id="ProtNLM"/>
    </source>
</evidence>
<proteinExistence type="predicted"/>
<keyword evidence="3" id="KW-1185">Reference proteome</keyword>
<dbReference type="EMBL" id="FNQY01000010">
    <property type="protein sequence ID" value="SEA18898.1"/>
    <property type="molecule type" value="Genomic_DNA"/>
</dbReference>
<dbReference type="Proteomes" id="UP000199041">
    <property type="component" value="Unassembled WGS sequence"/>
</dbReference>
<accession>A0A1H3Z5W4</accession>
<dbReference type="AlphaFoldDB" id="A0A1H3Z5W4"/>
<evidence type="ECO:0000313" key="3">
    <source>
        <dbReference type="Proteomes" id="UP000199041"/>
    </source>
</evidence>
<organism evidence="2 3">
    <name type="scientific">Arachidicoccus rhizosphaerae</name>
    <dbReference type="NCBI Taxonomy" id="551991"/>
    <lineage>
        <taxon>Bacteria</taxon>
        <taxon>Pseudomonadati</taxon>
        <taxon>Bacteroidota</taxon>
        <taxon>Chitinophagia</taxon>
        <taxon>Chitinophagales</taxon>
        <taxon>Chitinophagaceae</taxon>
        <taxon>Arachidicoccus</taxon>
    </lineage>
</organism>
<evidence type="ECO:0000256" key="1">
    <source>
        <dbReference type="SAM" id="SignalP"/>
    </source>
</evidence>